<sequence>MGDTFPLGAQLRYPITIKRLLYQPGDELKKGTTAVDFSYKYMRDVGDATADETRLEEHTGYASWPSPVDGKLKAWKIKVGEVIKGDRPCAVIEEPCKHEVQFQGQCAYCGKPTDEVDWSTSRIATDRAPVRMTHDQANLTVSRERAAKTEYLQQERLLKQRKLSLVVDLDQTVIHACIDPTVGEWQRDPTNPNYEAVKDVQSFQLNDDGPRGMASGCSYYIKMRPGLRQFLEKISQLYELHVYTMGTRAYAANIAKIVDPDKKLFGDRVISRDENGNMTAKSLQRLFPVSTNMVVIIDDRADVWPNNRPNLIKVVPYDFFKGVGDINSSFLPKREDIVPTEQPVLNGAPKQNGASDAAKVSALEGLAGMSSGDDAALLKLQTEEQERALEKQLTDRPLLHMQEKLEKEEKDADMADAEDETPESERATPPPPGRHQVLFDDDKELTYLEHHLTVLHSKYYDAYSSLTDTREIPDVGEILDDLKSEVLRGTRIVLSGLVPQEVDPLRSEIGLQAMSFGADLQTRIHSGITHLVVSMNRPRTAKVRTAARIPSIKIVNQNWLQDSISQWEELDETSYLVQLHPADQNNVAPLVVPGRSTEPASDAANAPTQNGAPEGGEEEEEELDSAVEEEEDEVDPRSPIDELKGFDFSGADEELDEFLADDSDGEDGDESIDEGDNKTDNGDEDDASIMSESGSERGSTSSKSRGKDSKAVNGTLPGSKRKHGDTDSESEQESSSTGSALSKKLRISRMRGGSSLRSAYTVDTKTPKPEPEPEPAPKPQEEHVNGSGGDDGDEEVDLLKPDAVANDGAEDDLEADLEDELENELMAALNREEQEALDEKG</sequence>
<evidence type="ECO:0000313" key="10">
    <source>
        <dbReference type="EMBL" id="KAK7745783.1"/>
    </source>
</evidence>
<reference evidence="10 11" key="1">
    <citation type="journal article" date="2023" name="PLoS ONE">
        <title>Cytospora paraplurivora sp. nov. isolated from orchards with fruit tree decline syndrome in Ontario, Canada.</title>
        <authorList>
            <person name="Ilyukhin E."/>
            <person name="Nguyen H.D.T."/>
            <person name="Castle A.J."/>
            <person name="Ellouze W."/>
        </authorList>
    </citation>
    <scope>NUCLEOTIDE SEQUENCE [LARGE SCALE GENOMIC DNA]</scope>
    <source>
        <strain evidence="10 11">FDS-564</strain>
    </source>
</reference>
<keyword evidence="11" id="KW-1185">Reference proteome</keyword>
<dbReference type="Gene3D" id="3.40.50.1000">
    <property type="entry name" value="HAD superfamily/HAD-like"/>
    <property type="match status" value="1"/>
</dbReference>
<dbReference type="NCBIfam" id="TIGR02250">
    <property type="entry name" value="FCP1_euk"/>
    <property type="match status" value="1"/>
</dbReference>
<organism evidence="10 11">
    <name type="scientific">Cytospora paraplurivora</name>
    <dbReference type="NCBI Taxonomy" id="2898453"/>
    <lineage>
        <taxon>Eukaryota</taxon>
        <taxon>Fungi</taxon>
        <taxon>Dikarya</taxon>
        <taxon>Ascomycota</taxon>
        <taxon>Pezizomycotina</taxon>
        <taxon>Sordariomycetes</taxon>
        <taxon>Sordariomycetidae</taxon>
        <taxon>Diaporthales</taxon>
        <taxon>Cytosporaceae</taxon>
        <taxon>Cytospora</taxon>
    </lineage>
</organism>
<dbReference type="InterPro" id="IPR036420">
    <property type="entry name" value="BRCT_dom_sf"/>
</dbReference>
<dbReference type="EMBL" id="JAJSPL020000007">
    <property type="protein sequence ID" value="KAK7745783.1"/>
    <property type="molecule type" value="Genomic_DNA"/>
</dbReference>
<evidence type="ECO:0000256" key="4">
    <source>
        <dbReference type="ARBA" id="ARBA00047761"/>
    </source>
</evidence>
<dbReference type="GO" id="GO:0008420">
    <property type="term" value="F:RNA polymerase II CTD heptapeptide repeat phosphatase activity"/>
    <property type="evidence" value="ECO:0007669"/>
    <property type="project" value="UniProtKB-UniRule"/>
</dbReference>
<dbReference type="InterPro" id="IPR004274">
    <property type="entry name" value="FCP1_dom"/>
</dbReference>
<gene>
    <name evidence="10" type="primary">fcp1</name>
    <name evidence="10" type="ORF">SLS53_002500</name>
</gene>
<dbReference type="InterPro" id="IPR039189">
    <property type="entry name" value="Fcp1"/>
</dbReference>
<comment type="subcellular location">
    <subcellularLocation>
        <location evidence="1 6">Nucleus</location>
    </subcellularLocation>
</comment>
<comment type="function">
    <text evidence="6">This promotes the activity of RNA polymerase II.</text>
</comment>
<comment type="catalytic activity">
    <reaction evidence="5 6">
        <text>O-phospho-L-threonyl-[protein] + H2O = L-threonyl-[protein] + phosphate</text>
        <dbReference type="Rhea" id="RHEA:47004"/>
        <dbReference type="Rhea" id="RHEA-COMP:11060"/>
        <dbReference type="Rhea" id="RHEA-COMP:11605"/>
        <dbReference type="ChEBI" id="CHEBI:15377"/>
        <dbReference type="ChEBI" id="CHEBI:30013"/>
        <dbReference type="ChEBI" id="CHEBI:43474"/>
        <dbReference type="ChEBI" id="CHEBI:61977"/>
        <dbReference type="EC" id="3.1.3.16"/>
    </reaction>
</comment>
<feature type="domain" description="BRCT" evidence="8">
    <location>
        <begin position="482"/>
        <end position="577"/>
    </location>
</feature>
<protein>
    <recommendedName>
        <fullName evidence="6">RNA polymerase II subunit A C-terminal domain phosphatase</fullName>
        <ecNumber evidence="6">3.1.3.16</ecNumber>
    </recommendedName>
</protein>
<dbReference type="EC" id="3.1.3.16" evidence="6"/>
<dbReference type="InterPro" id="IPR011947">
    <property type="entry name" value="FCP1_euk"/>
</dbReference>
<feature type="compositionally biased region" description="Low complexity" evidence="7">
    <location>
        <begin position="733"/>
        <end position="742"/>
    </location>
</feature>
<feature type="compositionally biased region" description="Low complexity" evidence="7">
    <location>
        <begin position="691"/>
        <end position="703"/>
    </location>
</feature>
<dbReference type="CDD" id="cd17729">
    <property type="entry name" value="BRCT_CTDP1"/>
    <property type="match status" value="1"/>
</dbReference>
<feature type="compositionally biased region" description="Polar residues" evidence="7">
    <location>
        <begin position="755"/>
        <end position="764"/>
    </location>
</feature>
<evidence type="ECO:0000259" key="9">
    <source>
        <dbReference type="PROSITE" id="PS50969"/>
    </source>
</evidence>
<feature type="domain" description="FCP1 homology" evidence="9">
    <location>
        <begin position="158"/>
        <end position="337"/>
    </location>
</feature>
<evidence type="ECO:0000256" key="6">
    <source>
        <dbReference type="RuleBase" id="RU366066"/>
    </source>
</evidence>
<dbReference type="SUPFAM" id="SSF56784">
    <property type="entry name" value="HAD-like"/>
    <property type="match status" value="1"/>
</dbReference>
<feature type="compositionally biased region" description="Basic and acidic residues" evidence="7">
    <location>
        <begin position="635"/>
        <end position="645"/>
    </location>
</feature>
<dbReference type="SMART" id="SM00577">
    <property type="entry name" value="CPDc"/>
    <property type="match status" value="1"/>
</dbReference>
<dbReference type="PROSITE" id="PS50172">
    <property type="entry name" value="BRCT"/>
    <property type="match status" value="1"/>
</dbReference>
<evidence type="ECO:0000256" key="1">
    <source>
        <dbReference type="ARBA" id="ARBA00004123"/>
    </source>
</evidence>
<keyword evidence="2 6" id="KW-0378">Hydrolase</keyword>
<feature type="compositionally biased region" description="Acidic residues" evidence="7">
    <location>
        <begin position="615"/>
        <end position="634"/>
    </location>
</feature>
<evidence type="ECO:0000313" key="11">
    <source>
        <dbReference type="Proteomes" id="UP001320245"/>
    </source>
</evidence>
<comment type="catalytic activity">
    <reaction evidence="4 6">
        <text>O-phospho-L-seryl-[protein] + H2O = L-seryl-[protein] + phosphate</text>
        <dbReference type="Rhea" id="RHEA:20629"/>
        <dbReference type="Rhea" id="RHEA-COMP:9863"/>
        <dbReference type="Rhea" id="RHEA-COMP:11604"/>
        <dbReference type="ChEBI" id="CHEBI:15377"/>
        <dbReference type="ChEBI" id="CHEBI:29999"/>
        <dbReference type="ChEBI" id="CHEBI:43474"/>
        <dbReference type="ChEBI" id="CHEBI:83421"/>
        <dbReference type="EC" id="3.1.3.16"/>
    </reaction>
</comment>
<evidence type="ECO:0000256" key="7">
    <source>
        <dbReference type="SAM" id="MobiDB-lite"/>
    </source>
</evidence>
<dbReference type="SMART" id="SM00292">
    <property type="entry name" value="BRCT"/>
    <property type="match status" value="1"/>
</dbReference>
<feature type="compositionally biased region" description="Acidic residues" evidence="7">
    <location>
        <begin position="808"/>
        <end position="817"/>
    </location>
</feature>
<accession>A0AAN9UDP3</accession>
<proteinExistence type="predicted"/>
<comment type="caution">
    <text evidence="10">The sequence shown here is derived from an EMBL/GenBank/DDBJ whole genome shotgun (WGS) entry which is preliminary data.</text>
</comment>
<dbReference type="Pfam" id="PF03031">
    <property type="entry name" value="NIF"/>
    <property type="match status" value="1"/>
</dbReference>
<dbReference type="InterPro" id="IPR036412">
    <property type="entry name" value="HAD-like_sf"/>
</dbReference>
<keyword evidence="3 6" id="KW-0539">Nucleus</keyword>
<evidence type="ECO:0000259" key="8">
    <source>
        <dbReference type="PROSITE" id="PS50172"/>
    </source>
</evidence>
<dbReference type="Gene3D" id="3.40.50.10190">
    <property type="entry name" value="BRCT domain"/>
    <property type="match status" value="1"/>
</dbReference>
<name>A0AAN9UDP3_9PEZI</name>
<dbReference type="PROSITE" id="PS50969">
    <property type="entry name" value="FCP1"/>
    <property type="match status" value="1"/>
</dbReference>
<feature type="compositionally biased region" description="Acidic residues" evidence="7">
    <location>
        <begin position="650"/>
        <end position="674"/>
    </location>
</feature>
<dbReference type="Gene3D" id="1.10.287.10">
    <property type="entry name" value="S15/NS1, RNA-binding"/>
    <property type="match status" value="1"/>
</dbReference>
<dbReference type="InterPro" id="IPR023214">
    <property type="entry name" value="HAD_sf"/>
</dbReference>
<evidence type="ECO:0000256" key="2">
    <source>
        <dbReference type="ARBA" id="ARBA00022801"/>
    </source>
</evidence>
<dbReference type="PANTHER" id="PTHR23081">
    <property type="entry name" value="RNA POLYMERASE II CTD PHOSPHATASE"/>
    <property type="match status" value="1"/>
</dbReference>
<evidence type="ECO:0000256" key="5">
    <source>
        <dbReference type="ARBA" id="ARBA00048336"/>
    </source>
</evidence>
<feature type="region of interest" description="Disordered" evidence="7">
    <location>
        <begin position="405"/>
        <end position="438"/>
    </location>
</feature>
<feature type="region of interest" description="Disordered" evidence="7">
    <location>
        <begin position="587"/>
        <end position="817"/>
    </location>
</feature>
<dbReference type="PANTHER" id="PTHR23081:SF36">
    <property type="entry name" value="RNA POLYMERASE II SUBUNIT A C-TERMINAL DOMAIN PHOSPHATASE"/>
    <property type="match status" value="1"/>
</dbReference>
<dbReference type="CDD" id="cd07521">
    <property type="entry name" value="HAD_FCP1-like"/>
    <property type="match status" value="1"/>
</dbReference>
<dbReference type="FunFam" id="3.40.50.1000:FF:000142">
    <property type="entry name" value="Similar to FCP1-like phosphatase"/>
    <property type="match status" value="1"/>
</dbReference>
<dbReference type="InterPro" id="IPR001357">
    <property type="entry name" value="BRCT_dom"/>
</dbReference>
<dbReference type="SUPFAM" id="SSF52113">
    <property type="entry name" value="BRCT domain"/>
    <property type="match status" value="1"/>
</dbReference>
<dbReference type="Proteomes" id="UP001320245">
    <property type="component" value="Unassembled WGS sequence"/>
</dbReference>
<dbReference type="GO" id="GO:0005634">
    <property type="term" value="C:nucleus"/>
    <property type="evidence" value="ECO:0007669"/>
    <property type="project" value="UniProtKB-SubCell"/>
</dbReference>
<dbReference type="AlphaFoldDB" id="A0AAN9UDP3"/>
<evidence type="ECO:0000256" key="3">
    <source>
        <dbReference type="ARBA" id="ARBA00023242"/>
    </source>
</evidence>